<feature type="signal peptide" evidence="1">
    <location>
        <begin position="1"/>
        <end position="24"/>
    </location>
</feature>
<evidence type="ECO:0000313" key="3">
    <source>
        <dbReference type="Proteomes" id="UP000553706"/>
    </source>
</evidence>
<dbReference type="Proteomes" id="UP000553706">
    <property type="component" value="Unassembled WGS sequence"/>
</dbReference>
<reference evidence="2 3" key="1">
    <citation type="submission" date="2020-08" db="EMBL/GenBank/DDBJ databases">
        <title>Genomic Encyclopedia of Type Strains, Phase IV (KMG-IV): sequencing the most valuable type-strain genomes for metagenomic binning, comparative biology and taxonomic classification.</title>
        <authorList>
            <person name="Goeker M."/>
        </authorList>
    </citation>
    <scope>NUCLEOTIDE SEQUENCE [LARGE SCALE GENOMIC DNA]</scope>
    <source>
        <strain evidence="2 3">DSM 27026</strain>
    </source>
</reference>
<dbReference type="RefSeq" id="WP_183266892.1">
    <property type="nucleotide sequence ID" value="NZ_JACHFJ010000010.1"/>
</dbReference>
<proteinExistence type="predicted"/>
<dbReference type="EMBL" id="JACHFJ010000010">
    <property type="protein sequence ID" value="MBB5373876.1"/>
    <property type="molecule type" value="Genomic_DNA"/>
</dbReference>
<sequence length="445" mass="47002">MRKILLATAASMGTLLAAAGNANAQPVKPVAPGTILVHLNGYFQAGMNEFGSTFNNYGGSKLNPVTGNGEFRLYPGFDAMTVNGIAYGVQVETRTAFTPANKGVNNNVGSLYVRRAYGYIGMPDYGYVRIGQTDGAFTLSQVGVIEQFGDGNQFAGPDTVPYYVIPTRAQVGEFAYADQGALYGTNKVVLISPAFDEPYLGGKFSMMASYEPNSNGLKQGYGSYCGGGTAGYATCAGLTSYSGTFAGTNLAVERRNTFDVSASYAVSLDGFANKISVSYLQGAPVNYTGGAYTSSTAGYFLNELQVMQVGVQTTYKGLFLDSDAVTLGANVKWGQTLDGYAAKPIGARNALTYIVGGNYVVGPYVLGASFFDAQTAGNYNPTMAGKEARTLSEYGLAVGGNYVIGRDLSLYLQYMYAHSHQPGNTNLLNGNTQLHMVSAGGTFKW</sequence>
<accession>A0A840VDU6</accession>
<gene>
    <name evidence="2" type="ORF">HNP71_002143</name>
</gene>
<name>A0A840VDU6_9PROT</name>
<dbReference type="SUPFAM" id="SSF56935">
    <property type="entry name" value="Porins"/>
    <property type="match status" value="1"/>
</dbReference>
<evidence type="ECO:0008006" key="4">
    <source>
        <dbReference type="Google" id="ProtNLM"/>
    </source>
</evidence>
<comment type="caution">
    <text evidence="2">The sequence shown here is derived from an EMBL/GenBank/DDBJ whole genome shotgun (WGS) entry which is preliminary data.</text>
</comment>
<dbReference type="AlphaFoldDB" id="A0A840VDU6"/>
<organism evidence="2 3">
    <name type="scientific">Acidocella aromatica</name>
    <dbReference type="NCBI Taxonomy" id="1303579"/>
    <lineage>
        <taxon>Bacteria</taxon>
        <taxon>Pseudomonadati</taxon>
        <taxon>Pseudomonadota</taxon>
        <taxon>Alphaproteobacteria</taxon>
        <taxon>Acetobacterales</taxon>
        <taxon>Acidocellaceae</taxon>
        <taxon>Acidocella</taxon>
    </lineage>
</organism>
<feature type="chain" id="PRO_5032712080" description="Porin" evidence="1">
    <location>
        <begin position="25"/>
        <end position="445"/>
    </location>
</feature>
<keyword evidence="3" id="KW-1185">Reference proteome</keyword>
<keyword evidence="1" id="KW-0732">Signal</keyword>
<evidence type="ECO:0000256" key="1">
    <source>
        <dbReference type="SAM" id="SignalP"/>
    </source>
</evidence>
<evidence type="ECO:0000313" key="2">
    <source>
        <dbReference type="EMBL" id="MBB5373876.1"/>
    </source>
</evidence>
<protein>
    <recommendedName>
        <fullName evidence="4">Porin</fullName>
    </recommendedName>
</protein>